<evidence type="ECO:0000313" key="3">
    <source>
        <dbReference type="Proteomes" id="UP001595851"/>
    </source>
</evidence>
<dbReference type="RefSeq" id="WP_379534410.1">
    <property type="nucleotide sequence ID" value="NZ_JBHSBI010000036.1"/>
</dbReference>
<name>A0ABV8GNU4_9ACTN</name>
<accession>A0ABV8GNU4</accession>
<protein>
    <submittedName>
        <fullName evidence="2">Uncharacterized protein</fullName>
    </submittedName>
</protein>
<comment type="caution">
    <text evidence="2">The sequence shown here is derived from an EMBL/GenBank/DDBJ whole genome shotgun (WGS) entry which is preliminary data.</text>
</comment>
<organism evidence="2 3">
    <name type="scientific">Nonomuraea purpurea</name>
    <dbReference type="NCBI Taxonomy" id="1849276"/>
    <lineage>
        <taxon>Bacteria</taxon>
        <taxon>Bacillati</taxon>
        <taxon>Actinomycetota</taxon>
        <taxon>Actinomycetes</taxon>
        <taxon>Streptosporangiales</taxon>
        <taxon>Streptosporangiaceae</taxon>
        <taxon>Nonomuraea</taxon>
    </lineage>
</organism>
<proteinExistence type="predicted"/>
<evidence type="ECO:0000256" key="1">
    <source>
        <dbReference type="SAM" id="SignalP"/>
    </source>
</evidence>
<evidence type="ECO:0000313" key="2">
    <source>
        <dbReference type="EMBL" id="MFC4014575.1"/>
    </source>
</evidence>
<keyword evidence="1" id="KW-0732">Signal</keyword>
<feature type="chain" id="PRO_5045298006" evidence="1">
    <location>
        <begin position="27"/>
        <end position="112"/>
    </location>
</feature>
<reference evidence="3" key="1">
    <citation type="journal article" date="2019" name="Int. J. Syst. Evol. Microbiol.">
        <title>The Global Catalogue of Microorganisms (GCM) 10K type strain sequencing project: providing services to taxonomists for standard genome sequencing and annotation.</title>
        <authorList>
            <consortium name="The Broad Institute Genomics Platform"/>
            <consortium name="The Broad Institute Genome Sequencing Center for Infectious Disease"/>
            <person name="Wu L."/>
            <person name="Ma J."/>
        </authorList>
    </citation>
    <scope>NUCLEOTIDE SEQUENCE [LARGE SCALE GENOMIC DNA]</scope>
    <source>
        <strain evidence="3">TBRC 1276</strain>
    </source>
</reference>
<gene>
    <name evidence="2" type="ORF">ACFOY2_45645</name>
</gene>
<feature type="signal peptide" evidence="1">
    <location>
        <begin position="1"/>
        <end position="26"/>
    </location>
</feature>
<dbReference type="Proteomes" id="UP001595851">
    <property type="component" value="Unassembled WGS sequence"/>
</dbReference>
<dbReference type="EMBL" id="JBHSBI010000036">
    <property type="protein sequence ID" value="MFC4014575.1"/>
    <property type="molecule type" value="Genomic_DNA"/>
</dbReference>
<sequence length="112" mass="11498">MRLPTVAAAALTAAALLAGTAPNASAAQAAGVLNLWSGLNQTGQVQPVPVPEREGCVTLDSPFRARSAGNRSQSIAALYTNEDCSGEPAELVSPGRRTSFARNINVESVSFS</sequence>
<keyword evidence="3" id="KW-1185">Reference proteome</keyword>